<dbReference type="SMART" id="SM00065">
    <property type="entry name" value="GAF"/>
    <property type="match status" value="2"/>
</dbReference>
<accession>A0A9E6PR55</accession>
<evidence type="ECO:0000313" key="5">
    <source>
        <dbReference type="EMBL" id="QXI30715.1"/>
    </source>
</evidence>
<dbReference type="PANTHER" id="PTHR33121:SF70">
    <property type="entry name" value="SIGNALING PROTEIN YKOW"/>
    <property type="match status" value="1"/>
</dbReference>
<dbReference type="InterPro" id="IPR029016">
    <property type="entry name" value="GAF-like_dom_sf"/>
</dbReference>
<dbReference type="CDD" id="cd01949">
    <property type="entry name" value="GGDEF"/>
    <property type="match status" value="1"/>
</dbReference>
<keyword evidence="6" id="KW-1185">Reference proteome</keyword>
<evidence type="ECO:0000256" key="1">
    <source>
        <dbReference type="ARBA" id="ARBA00001946"/>
    </source>
</evidence>
<dbReference type="SUPFAM" id="SSF141868">
    <property type="entry name" value="EAL domain-like"/>
    <property type="match status" value="1"/>
</dbReference>
<dbReference type="AlphaFoldDB" id="A0A9E6PR55"/>
<dbReference type="InterPro" id="IPR003018">
    <property type="entry name" value="GAF"/>
</dbReference>
<reference evidence="5 6" key="2">
    <citation type="journal article" date="2021" name="Microorganisms">
        <title>The Ever-Expanding Pseudomonas Genus: Description of 43 New Species and Partition of the Pseudomonas putida Group.</title>
        <authorList>
            <person name="Girard L."/>
            <person name="Lood C."/>
            <person name="Hofte M."/>
            <person name="Vandamme P."/>
            <person name="Rokni-Zadeh H."/>
            <person name="van Noort V."/>
            <person name="Lavigne R."/>
            <person name="De Mot R."/>
        </authorList>
    </citation>
    <scope>NUCLEOTIDE SEQUENCE [LARGE SCALE GENOMIC DNA]</scope>
    <source>
        <strain evidence="5 6">RW8P3</strain>
    </source>
</reference>
<dbReference type="SUPFAM" id="SSF55073">
    <property type="entry name" value="Nucleotide cyclase"/>
    <property type="match status" value="1"/>
</dbReference>
<dbReference type="Gene3D" id="3.20.20.450">
    <property type="entry name" value="EAL domain"/>
    <property type="match status" value="1"/>
</dbReference>
<feature type="domain" description="EAL" evidence="3">
    <location>
        <begin position="711"/>
        <end position="964"/>
    </location>
</feature>
<dbReference type="GO" id="GO:0071111">
    <property type="term" value="F:cyclic-guanylate-specific phosphodiesterase activity"/>
    <property type="evidence" value="ECO:0007669"/>
    <property type="project" value="InterPro"/>
</dbReference>
<dbReference type="EMBL" id="CP077093">
    <property type="protein sequence ID" value="QXI30715.1"/>
    <property type="molecule type" value="Genomic_DNA"/>
</dbReference>
<dbReference type="InterPro" id="IPR000160">
    <property type="entry name" value="GGDEF_dom"/>
</dbReference>
<dbReference type="InterPro" id="IPR029787">
    <property type="entry name" value="Nucleotide_cyclase"/>
</dbReference>
<dbReference type="NCBIfam" id="TIGR00254">
    <property type="entry name" value="GGDEF"/>
    <property type="match status" value="1"/>
</dbReference>
<feature type="domain" description="GGDEF" evidence="4">
    <location>
        <begin position="569"/>
        <end position="702"/>
    </location>
</feature>
<dbReference type="SMART" id="SM00267">
    <property type="entry name" value="GGDEF"/>
    <property type="match status" value="1"/>
</dbReference>
<comment type="subcellular location">
    <subcellularLocation>
        <location evidence="2">Cell inner membrane</location>
    </subcellularLocation>
</comment>
<dbReference type="Pfam" id="PF13185">
    <property type="entry name" value="GAF_2"/>
    <property type="match status" value="1"/>
</dbReference>
<dbReference type="Pfam" id="PF01590">
    <property type="entry name" value="GAF"/>
    <property type="match status" value="1"/>
</dbReference>
<dbReference type="Pfam" id="PF00563">
    <property type="entry name" value="EAL"/>
    <property type="match status" value="1"/>
</dbReference>
<dbReference type="RefSeq" id="WP_186679633.1">
    <property type="nucleotide sequence ID" value="NZ_CP077093.1"/>
</dbReference>
<sequence>MSFRPLTDSSRQTNDCDTVVDQQVSHSDIAAFIAGDEETIEQLLDSARNEVQTRAWAVYRSGEELHLVGQGDPQAQWPSIVSNDEFDAFCRARHLHRWPTGRGESVLGWLLAPGAQATHPTLAEFARRLGTRLQADALARAQITQRVLYEIIYLASSTRERSVFLVGIHRLLASLIDAENFYLALYDPVTGKIDYPYYVDIIDTQALQSENYEYLDPNHLSLTGQVLTSGQPLLIDSAGILAAQAEQRFYCVGDRPEFWMGAPLKNASDEVFGMLAMQVYDVSRIYSAEDRALFLVVVRHVAMALDRMLHRADLEETVMRRTLELSALNDALRQEVLDRERAEHLQSVLFQIAELSSRPGDMAELFQTLHGIVGELLFAQNFYIALFDDATGEVTFPYYVDERQTNRPAPRRGCRGLTEYVIRQRRACLFDVEAVDRLTSIGEIDAPQDNVRSHSWLGIPLFDGDVVRGVLAVQSYTAQVHYTQRDQELLTFVSRHIDTALSRRSAAEAIHAANLMLEARVQSRTRELDHANAKLQHENTHDALTGLPNRTYLQQRLSLAWSRFESGGGHLAVMFIDLDRFKMVNDSLGHHFGDLLLMQAAQRLRGCLRETDMLARLGGDEFSVLAPDAPLEVASEIAERILVAFDLPFFINGHEVFSSCSIGIVSADNQFHHEPADLLRDADAAMYRVKSAGRDSYAVFNQELRREVSDQVEREGALRNALKRSDELLPYFQPIVSVETGELLALEALVRWHQPGGRVIAPGEFLPDFEGLRLIGRLDLYMLGSVAAILAQPEHAHWPPVHVNCSSYSMARPDFAGDVLALLAQHGVSPSRICLELTEGALVAEPAIARQTMQRLADNGMSVVLDDFGAGFSSLSYVHQYRFSGLKIDKSFIFELTGSARSRAIVRAIVRMAESLDLSVVAEGVEDQETLELLREMGAGQAQGYYFAKPMNLEALRERVGKPRSWIS</sequence>
<dbReference type="GO" id="GO:0005886">
    <property type="term" value="C:plasma membrane"/>
    <property type="evidence" value="ECO:0007669"/>
    <property type="project" value="UniProtKB-SubCell"/>
</dbReference>
<dbReference type="Gene3D" id="3.30.70.270">
    <property type="match status" value="1"/>
</dbReference>
<dbReference type="InterPro" id="IPR035919">
    <property type="entry name" value="EAL_sf"/>
</dbReference>
<dbReference type="Proteomes" id="UP000634530">
    <property type="component" value="Chromosome"/>
</dbReference>
<dbReference type="KEGG" id="pvw:HU752_012540"/>
<dbReference type="PROSITE" id="PS50887">
    <property type="entry name" value="GGDEF"/>
    <property type="match status" value="1"/>
</dbReference>
<dbReference type="Pfam" id="PF00990">
    <property type="entry name" value="GGDEF"/>
    <property type="match status" value="1"/>
</dbReference>
<evidence type="ECO:0000256" key="2">
    <source>
        <dbReference type="ARBA" id="ARBA00004533"/>
    </source>
</evidence>
<dbReference type="CDD" id="cd01948">
    <property type="entry name" value="EAL"/>
    <property type="match status" value="1"/>
</dbReference>
<dbReference type="SMART" id="SM00052">
    <property type="entry name" value="EAL"/>
    <property type="match status" value="1"/>
</dbReference>
<reference evidence="5 6" key="1">
    <citation type="journal article" date="2020" name="Microorganisms">
        <title>Reliable Identification of Environmental Pseudomonas Isolates Using the rpoD Gene.</title>
        <authorList>
            <consortium name="The Broad Institute Genome Sequencing Platform"/>
            <person name="Girard L."/>
            <person name="Lood C."/>
            <person name="Rokni-Zadeh H."/>
            <person name="van Noort V."/>
            <person name="Lavigne R."/>
            <person name="De Mot R."/>
        </authorList>
    </citation>
    <scope>NUCLEOTIDE SEQUENCE [LARGE SCALE GENOMIC DNA]</scope>
    <source>
        <strain evidence="5 6">RW8P3</strain>
    </source>
</reference>
<evidence type="ECO:0000259" key="4">
    <source>
        <dbReference type="PROSITE" id="PS50887"/>
    </source>
</evidence>
<comment type="cofactor">
    <cofactor evidence="1">
        <name>Mg(2+)</name>
        <dbReference type="ChEBI" id="CHEBI:18420"/>
    </cofactor>
</comment>
<dbReference type="InterPro" id="IPR001633">
    <property type="entry name" value="EAL_dom"/>
</dbReference>
<proteinExistence type="predicted"/>
<protein>
    <submittedName>
        <fullName evidence="5">EAL domain-containing protein</fullName>
    </submittedName>
</protein>
<dbReference type="FunFam" id="3.30.70.270:FF:000001">
    <property type="entry name" value="Diguanylate cyclase domain protein"/>
    <property type="match status" value="1"/>
</dbReference>
<evidence type="ECO:0000259" key="3">
    <source>
        <dbReference type="PROSITE" id="PS50883"/>
    </source>
</evidence>
<dbReference type="SUPFAM" id="SSF55781">
    <property type="entry name" value="GAF domain-like"/>
    <property type="match status" value="2"/>
</dbReference>
<organism evidence="5 6">
    <name type="scientific">Pseudomonas vanderleydeniana</name>
    <dbReference type="NCBI Taxonomy" id="2745495"/>
    <lineage>
        <taxon>Bacteria</taxon>
        <taxon>Pseudomonadati</taxon>
        <taxon>Pseudomonadota</taxon>
        <taxon>Gammaproteobacteria</taxon>
        <taxon>Pseudomonadales</taxon>
        <taxon>Pseudomonadaceae</taxon>
        <taxon>Pseudomonas</taxon>
    </lineage>
</organism>
<dbReference type="Gene3D" id="3.30.450.40">
    <property type="match status" value="2"/>
</dbReference>
<dbReference type="PANTHER" id="PTHR33121">
    <property type="entry name" value="CYCLIC DI-GMP PHOSPHODIESTERASE PDEF"/>
    <property type="match status" value="1"/>
</dbReference>
<evidence type="ECO:0000313" key="6">
    <source>
        <dbReference type="Proteomes" id="UP000634530"/>
    </source>
</evidence>
<dbReference type="InterPro" id="IPR050706">
    <property type="entry name" value="Cyclic-di-GMP_PDE-like"/>
</dbReference>
<dbReference type="InterPro" id="IPR043128">
    <property type="entry name" value="Rev_trsase/Diguanyl_cyclase"/>
</dbReference>
<dbReference type="PROSITE" id="PS50883">
    <property type="entry name" value="EAL"/>
    <property type="match status" value="1"/>
</dbReference>
<gene>
    <name evidence="5" type="ORF">HU752_012540</name>
</gene>
<name>A0A9E6PR55_9PSED</name>